<proteinExistence type="predicted"/>
<dbReference type="AlphaFoldDB" id="C6XKK0"/>
<organism evidence="1 2">
    <name type="scientific">Hirschia baltica (strain ATCC 49814 / DSM 5838 / IFAM 1418)</name>
    <dbReference type="NCBI Taxonomy" id="582402"/>
    <lineage>
        <taxon>Bacteria</taxon>
        <taxon>Pseudomonadati</taxon>
        <taxon>Pseudomonadota</taxon>
        <taxon>Alphaproteobacteria</taxon>
        <taxon>Hyphomonadales</taxon>
        <taxon>Hyphomonadaceae</taxon>
        <taxon>Hirschia</taxon>
    </lineage>
</organism>
<name>C6XKK0_HIRBI</name>
<dbReference type="HOGENOM" id="CLU_789350_0_0_5"/>
<accession>C6XKK0</accession>
<sequence>MNERVWLQSSVTFVNTKLAISLGFLATFLTFSCSPAENSEEIAPVQPNIETETPQNTLPIIWESKPAAAPIIDIAIGKSESGAFYTTAILEDGSAQTFDMDGIPVARSKPDLFAEISSSKPISVSGTDLIAHIAKSQDDLLSLALVSPENKIVGFSALNTSPTIDTLCEAKSDQPMDKMQINYESDDAIFKAAIDLSTDTPVLAAAQTPNISETDIICGPTQTLSTSAQSLERKALAISKQSQSTLLVTDIQNGSRQTYSLKEGMSVNAPQALSSVATYPDFISIDYPQGLLVVAGEHNDGSSKLSYISMETLLDDFSDDADTPQEEDATNTISPEIKALQDALKAVSEEN</sequence>
<dbReference type="KEGG" id="hba:Hbal_1881"/>
<keyword evidence="2" id="KW-1185">Reference proteome</keyword>
<protein>
    <recommendedName>
        <fullName evidence="3">Lipoprotein</fullName>
    </recommendedName>
</protein>
<dbReference type="PROSITE" id="PS51257">
    <property type="entry name" value="PROKAR_LIPOPROTEIN"/>
    <property type="match status" value="1"/>
</dbReference>
<evidence type="ECO:0000313" key="2">
    <source>
        <dbReference type="Proteomes" id="UP000002745"/>
    </source>
</evidence>
<dbReference type="Proteomes" id="UP000002745">
    <property type="component" value="Chromosome"/>
</dbReference>
<evidence type="ECO:0008006" key="3">
    <source>
        <dbReference type="Google" id="ProtNLM"/>
    </source>
</evidence>
<dbReference type="STRING" id="582402.Hbal_1881"/>
<evidence type="ECO:0000313" key="1">
    <source>
        <dbReference type="EMBL" id="ACT59567.1"/>
    </source>
</evidence>
<gene>
    <name evidence="1" type="ordered locus">Hbal_1881</name>
</gene>
<dbReference type="EMBL" id="CP001678">
    <property type="protein sequence ID" value="ACT59567.1"/>
    <property type="molecule type" value="Genomic_DNA"/>
</dbReference>
<reference evidence="2" key="1">
    <citation type="journal article" date="2011" name="J. Bacteriol.">
        <title>Genome sequences of eight morphologically diverse alphaproteobacteria.</title>
        <authorList>
            <consortium name="US DOE Joint Genome Institute"/>
            <person name="Brown P.J."/>
            <person name="Kysela D.T."/>
            <person name="Buechlein A."/>
            <person name="Hemmerich C."/>
            <person name="Brun Y.V."/>
        </authorList>
    </citation>
    <scope>NUCLEOTIDE SEQUENCE [LARGE SCALE GENOMIC DNA]</scope>
    <source>
        <strain evidence="2">ATCC 49814 / DSM 5838 / IFAM 1418</strain>
    </source>
</reference>